<dbReference type="AlphaFoldDB" id="A0AAV5TZW8"/>
<keyword evidence="2" id="KW-1185">Reference proteome</keyword>
<reference evidence="1" key="1">
    <citation type="submission" date="2023-10" db="EMBL/GenBank/DDBJ databases">
        <title>Genome assembly of Pristionchus species.</title>
        <authorList>
            <person name="Yoshida K."/>
            <person name="Sommer R.J."/>
        </authorList>
    </citation>
    <scope>NUCLEOTIDE SEQUENCE</scope>
    <source>
        <strain evidence="1">RS0144</strain>
    </source>
</reference>
<organism evidence="1 2">
    <name type="scientific">Pristionchus entomophagus</name>
    <dbReference type="NCBI Taxonomy" id="358040"/>
    <lineage>
        <taxon>Eukaryota</taxon>
        <taxon>Metazoa</taxon>
        <taxon>Ecdysozoa</taxon>
        <taxon>Nematoda</taxon>
        <taxon>Chromadorea</taxon>
        <taxon>Rhabditida</taxon>
        <taxon>Rhabditina</taxon>
        <taxon>Diplogasteromorpha</taxon>
        <taxon>Diplogasteroidea</taxon>
        <taxon>Neodiplogasteridae</taxon>
        <taxon>Pristionchus</taxon>
    </lineage>
</organism>
<proteinExistence type="predicted"/>
<feature type="non-terminal residue" evidence="1">
    <location>
        <position position="1"/>
    </location>
</feature>
<dbReference type="EMBL" id="BTSX01000005">
    <property type="protein sequence ID" value="GMS99647.1"/>
    <property type="molecule type" value="Genomic_DNA"/>
</dbReference>
<dbReference type="Proteomes" id="UP001432027">
    <property type="component" value="Unassembled WGS sequence"/>
</dbReference>
<gene>
    <name evidence="1" type="ORF">PENTCL1PPCAC_21822</name>
</gene>
<evidence type="ECO:0000313" key="1">
    <source>
        <dbReference type="EMBL" id="GMS99647.1"/>
    </source>
</evidence>
<protein>
    <submittedName>
        <fullName evidence="1">Uncharacterized protein</fullName>
    </submittedName>
</protein>
<accession>A0AAV5TZW8</accession>
<sequence>TLSNLVIDLSQARKTMIINRASGLLESHKVELFKEVKPSSNKLQVISDPKKVLEKVCESQDYVYFDVDEFVQIVDTSDMSQFASDSALRQEAFGRETPIIFYYSKHLFNRSELLHYTLASIHKSA</sequence>
<evidence type="ECO:0000313" key="2">
    <source>
        <dbReference type="Proteomes" id="UP001432027"/>
    </source>
</evidence>
<comment type="caution">
    <text evidence="1">The sequence shown here is derived from an EMBL/GenBank/DDBJ whole genome shotgun (WGS) entry which is preliminary data.</text>
</comment>
<name>A0AAV5TZW8_9BILA</name>